<dbReference type="InterPro" id="IPR001362">
    <property type="entry name" value="Glyco_hydro_32"/>
</dbReference>
<evidence type="ECO:0000256" key="1">
    <source>
        <dbReference type="ARBA" id="ARBA00009902"/>
    </source>
</evidence>
<feature type="domain" description="Glycosyl hydrolase family 32 C-terminal" evidence="8">
    <location>
        <begin position="416"/>
        <end position="541"/>
    </location>
</feature>
<feature type="chain" id="PRO_5045262706" description="beta-fructofuranosidase" evidence="6">
    <location>
        <begin position="20"/>
        <end position="543"/>
    </location>
</feature>
<dbReference type="InterPro" id="IPR051214">
    <property type="entry name" value="GH32_Enzymes"/>
</dbReference>
<evidence type="ECO:0000313" key="10">
    <source>
        <dbReference type="Proteomes" id="UP001610063"/>
    </source>
</evidence>
<feature type="domain" description="Glycosyl hydrolase family 32 N-terminal" evidence="7">
    <location>
        <begin position="83"/>
        <end position="331"/>
    </location>
</feature>
<keyword evidence="6" id="KW-0732">Signal</keyword>
<comment type="similarity">
    <text evidence="1 5">Belongs to the glycosyl hydrolase 32 family.</text>
</comment>
<dbReference type="RefSeq" id="WP_395415723.1">
    <property type="nucleotide sequence ID" value="NZ_JBIPKE010000006.1"/>
</dbReference>
<evidence type="ECO:0000256" key="4">
    <source>
        <dbReference type="ARBA" id="ARBA00023295"/>
    </source>
</evidence>
<evidence type="ECO:0000256" key="3">
    <source>
        <dbReference type="ARBA" id="ARBA00022801"/>
    </source>
</evidence>
<evidence type="ECO:0000256" key="5">
    <source>
        <dbReference type="RuleBase" id="RU362110"/>
    </source>
</evidence>
<dbReference type="EC" id="3.2.1.26" evidence="2"/>
<name>A0ABW7N2J2_9BACT</name>
<dbReference type="PANTHER" id="PTHR43101">
    <property type="entry name" value="BETA-FRUCTOSIDASE"/>
    <property type="match status" value="1"/>
</dbReference>
<dbReference type="SUPFAM" id="SSF75005">
    <property type="entry name" value="Arabinanase/levansucrase/invertase"/>
    <property type="match status" value="1"/>
</dbReference>
<dbReference type="PANTHER" id="PTHR43101:SF1">
    <property type="entry name" value="BETA-FRUCTOSIDASE"/>
    <property type="match status" value="1"/>
</dbReference>
<reference evidence="9 10" key="1">
    <citation type="journal article" date="2013" name="Int. J. Syst. Evol. Microbiol.">
        <title>Marinoscillum luteum sp. nov., isolated from marine sediment.</title>
        <authorList>
            <person name="Cha I.T."/>
            <person name="Park S.J."/>
            <person name="Kim S.J."/>
            <person name="Kim J.G."/>
            <person name="Jung M.Y."/>
            <person name="Shin K.S."/>
            <person name="Kwon K.K."/>
            <person name="Yang S.H."/>
            <person name="Seo Y.S."/>
            <person name="Rhee S.K."/>
        </authorList>
    </citation>
    <scope>NUCLEOTIDE SEQUENCE [LARGE SCALE GENOMIC DNA]</scope>
    <source>
        <strain evidence="9 10">KCTC 23939</strain>
    </source>
</reference>
<dbReference type="EMBL" id="JBIPKE010000006">
    <property type="protein sequence ID" value="MFH6981881.1"/>
    <property type="molecule type" value="Genomic_DNA"/>
</dbReference>
<dbReference type="InterPro" id="IPR023296">
    <property type="entry name" value="Glyco_hydro_beta-prop_sf"/>
</dbReference>
<dbReference type="InterPro" id="IPR013320">
    <property type="entry name" value="ConA-like_dom_sf"/>
</dbReference>
<protein>
    <recommendedName>
        <fullName evidence="2">beta-fructofuranosidase</fullName>
        <ecNumber evidence="2">3.2.1.26</ecNumber>
    </recommendedName>
</protein>
<dbReference type="Pfam" id="PF00251">
    <property type="entry name" value="Glyco_hydro_32N"/>
    <property type="match status" value="1"/>
</dbReference>
<proteinExistence type="inferred from homology"/>
<dbReference type="SUPFAM" id="SSF49899">
    <property type="entry name" value="Concanavalin A-like lectins/glucanases"/>
    <property type="match status" value="1"/>
</dbReference>
<dbReference type="InterPro" id="IPR013189">
    <property type="entry name" value="Glyco_hydro_32_C"/>
</dbReference>
<keyword evidence="4 5" id="KW-0326">Glycosidase</keyword>
<evidence type="ECO:0000259" key="7">
    <source>
        <dbReference type="Pfam" id="PF00251"/>
    </source>
</evidence>
<dbReference type="Gene3D" id="2.115.10.20">
    <property type="entry name" value="Glycosyl hydrolase domain, family 43"/>
    <property type="match status" value="1"/>
</dbReference>
<dbReference type="Pfam" id="PF08244">
    <property type="entry name" value="Glyco_hydro_32C"/>
    <property type="match status" value="1"/>
</dbReference>
<sequence length="543" mass="60870">MRYKTLKMMSLALMAVVSGCDKLHITKVGGPESESETVTSASLNCTAQAEEEDYQIFPMTSDGYRIGDVMPYFEPGTGEIFVYYLKDIWDDPSNERHPWYGFTTTNFYEYDETCTDALLASSDQGCDQDFAVGTGSVIKKGGKYYAFYTGHNPNYPSSCVSKKEGVMLATSNWPNQQFTKKANFSTIYPPTGLGFDEQDNFRDPFVYEDTQNNEYVMLISARKDVNGTWKGVLAKYTSGNLLNWTYDGVFYDGGADNYFMMECAEVFKINSTYYLLFSDIDTKYVYYRKSSSANGPWSKPTGIERFEGKGIYAAKSVSDGYDRYLMGWTHVNIGHTDGGAPGWGGNLVVHKIYQKANGDLAVTIPHTVENHLETTAYSLVKNSQWGDVTNTQAGSHSYRLYSPADYDMANVIFDPVMAERYEISATVNYVSSARDFGFMVGACDGWNDLFSLRFVPQENRFSFDKTNRSNLDTSTVPDNDVPFALSPGVDYSVRIVIENSMVVVYINDEVALSSRIYRAPGTNWGIFADHSDVTFTNIEVTTP</sequence>
<keyword evidence="3 5" id="KW-0378">Hydrolase</keyword>
<evidence type="ECO:0000256" key="6">
    <source>
        <dbReference type="SAM" id="SignalP"/>
    </source>
</evidence>
<gene>
    <name evidence="9" type="ORF">ACHKAR_00450</name>
</gene>
<dbReference type="PROSITE" id="PS51257">
    <property type="entry name" value="PROKAR_LIPOPROTEIN"/>
    <property type="match status" value="1"/>
</dbReference>
<keyword evidence="10" id="KW-1185">Reference proteome</keyword>
<dbReference type="CDD" id="cd08995">
    <property type="entry name" value="GH32_EcAec43-like"/>
    <property type="match status" value="1"/>
</dbReference>
<dbReference type="Gene3D" id="2.60.120.560">
    <property type="entry name" value="Exo-inulinase, domain 1"/>
    <property type="match status" value="1"/>
</dbReference>
<accession>A0ABW7N2J2</accession>
<dbReference type="Proteomes" id="UP001610063">
    <property type="component" value="Unassembled WGS sequence"/>
</dbReference>
<dbReference type="InterPro" id="IPR013148">
    <property type="entry name" value="Glyco_hydro_32_N"/>
</dbReference>
<organism evidence="9 10">
    <name type="scientific">Marinoscillum luteum</name>
    <dbReference type="NCBI Taxonomy" id="861051"/>
    <lineage>
        <taxon>Bacteria</taxon>
        <taxon>Pseudomonadati</taxon>
        <taxon>Bacteroidota</taxon>
        <taxon>Cytophagia</taxon>
        <taxon>Cytophagales</taxon>
        <taxon>Reichenbachiellaceae</taxon>
        <taxon>Marinoscillum</taxon>
    </lineage>
</organism>
<feature type="signal peptide" evidence="6">
    <location>
        <begin position="1"/>
        <end position="19"/>
    </location>
</feature>
<evidence type="ECO:0000313" key="9">
    <source>
        <dbReference type="EMBL" id="MFH6981881.1"/>
    </source>
</evidence>
<comment type="caution">
    <text evidence="9">The sequence shown here is derived from an EMBL/GenBank/DDBJ whole genome shotgun (WGS) entry which is preliminary data.</text>
</comment>
<dbReference type="SMART" id="SM00640">
    <property type="entry name" value="Glyco_32"/>
    <property type="match status" value="1"/>
</dbReference>
<evidence type="ECO:0000256" key="2">
    <source>
        <dbReference type="ARBA" id="ARBA00012758"/>
    </source>
</evidence>
<evidence type="ECO:0000259" key="8">
    <source>
        <dbReference type="Pfam" id="PF08244"/>
    </source>
</evidence>